<organism evidence="2 3">
    <name type="scientific">Psychromonas arctica</name>
    <dbReference type="NCBI Taxonomy" id="168275"/>
    <lineage>
        <taxon>Bacteria</taxon>
        <taxon>Pseudomonadati</taxon>
        <taxon>Pseudomonadota</taxon>
        <taxon>Gammaproteobacteria</taxon>
        <taxon>Alteromonadales</taxon>
        <taxon>Psychromonadaceae</taxon>
        <taxon>Psychromonas</taxon>
    </lineage>
</organism>
<reference evidence="2 3" key="1">
    <citation type="submission" date="2024-02" db="EMBL/GenBank/DDBJ databases">
        <title>Bacteria isolated from the canopy kelp, Nereocystis luetkeana.</title>
        <authorList>
            <person name="Pfister C.A."/>
            <person name="Younker I.T."/>
            <person name="Light S.H."/>
        </authorList>
    </citation>
    <scope>NUCLEOTIDE SEQUENCE [LARGE SCALE GENOMIC DNA]</scope>
    <source>
        <strain evidence="2 3">TI.2.07</strain>
    </source>
</reference>
<protein>
    <submittedName>
        <fullName evidence="2">Aminotransferase class I/II-fold pyridoxal phosphate-dependent enzyme</fullName>
    </submittedName>
</protein>
<gene>
    <name evidence="2" type="ORF">V6255_18585</name>
</gene>
<accession>A0ABU9HGT6</accession>
<dbReference type="InterPro" id="IPR015421">
    <property type="entry name" value="PyrdxlP-dep_Trfase_major"/>
</dbReference>
<keyword evidence="3" id="KW-1185">Reference proteome</keyword>
<dbReference type="Pfam" id="PF00155">
    <property type="entry name" value="Aminotran_1_2"/>
    <property type="match status" value="1"/>
</dbReference>
<keyword evidence="2" id="KW-0808">Transferase</keyword>
<evidence type="ECO:0000313" key="3">
    <source>
        <dbReference type="Proteomes" id="UP001366060"/>
    </source>
</evidence>
<dbReference type="InterPro" id="IPR015424">
    <property type="entry name" value="PyrdxlP-dep_Trfase"/>
</dbReference>
<dbReference type="Proteomes" id="UP001366060">
    <property type="component" value="Unassembled WGS sequence"/>
</dbReference>
<feature type="non-terminal residue" evidence="2">
    <location>
        <position position="73"/>
    </location>
</feature>
<proteinExistence type="predicted"/>
<dbReference type="GO" id="GO:0008483">
    <property type="term" value="F:transaminase activity"/>
    <property type="evidence" value="ECO:0007669"/>
    <property type="project" value="UniProtKB-KW"/>
</dbReference>
<feature type="non-terminal residue" evidence="2">
    <location>
        <position position="1"/>
    </location>
</feature>
<evidence type="ECO:0000259" key="1">
    <source>
        <dbReference type="Pfam" id="PF00155"/>
    </source>
</evidence>
<sequence>ELGAIPFFDFAYQRFGHGVDEDAQGLSTFAKYNKELLIANSFSKTNKVNAGNSAPSPVKISWNCGITNNSNNK</sequence>
<dbReference type="SUPFAM" id="SSF53383">
    <property type="entry name" value="PLP-dependent transferases"/>
    <property type="match status" value="1"/>
</dbReference>
<comment type="caution">
    <text evidence="2">The sequence shown here is derived from an EMBL/GenBank/DDBJ whole genome shotgun (WGS) entry which is preliminary data.</text>
</comment>
<evidence type="ECO:0000313" key="2">
    <source>
        <dbReference type="EMBL" id="MEL0661113.1"/>
    </source>
</evidence>
<dbReference type="EMBL" id="JBAKBA010000292">
    <property type="protein sequence ID" value="MEL0661113.1"/>
    <property type="molecule type" value="Genomic_DNA"/>
</dbReference>
<dbReference type="InterPro" id="IPR004839">
    <property type="entry name" value="Aminotransferase_I/II_large"/>
</dbReference>
<feature type="domain" description="Aminotransferase class I/classII large" evidence="1">
    <location>
        <begin position="3"/>
        <end position="45"/>
    </location>
</feature>
<keyword evidence="2" id="KW-0032">Aminotransferase</keyword>
<dbReference type="Gene3D" id="3.40.640.10">
    <property type="entry name" value="Type I PLP-dependent aspartate aminotransferase-like (Major domain)"/>
    <property type="match status" value="1"/>
</dbReference>
<name>A0ABU9HGT6_9GAMM</name>